<evidence type="ECO:0000256" key="1">
    <source>
        <dbReference type="SAM" id="MobiDB-lite"/>
    </source>
</evidence>
<feature type="compositionally biased region" description="Basic residues" evidence="1">
    <location>
        <begin position="1"/>
        <end position="12"/>
    </location>
</feature>
<keyword evidence="3" id="KW-1185">Reference proteome</keyword>
<proteinExistence type="predicted"/>
<evidence type="ECO:0000313" key="2">
    <source>
        <dbReference type="EMBL" id="KAF2787995.1"/>
    </source>
</evidence>
<dbReference type="PANTHER" id="PTHR40618">
    <property type="entry name" value="B-ZIP TRANSCRIPTION FACTOR (EUROFUNG)-RELATED"/>
    <property type="match status" value="1"/>
</dbReference>
<evidence type="ECO:0008006" key="4">
    <source>
        <dbReference type="Google" id="ProtNLM"/>
    </source>
</evidence>
<organism evidence="2 3">
    <name type="scientific">Melanomma pulvis-pyrius CBS 109.77</name>
    <dbReference type="NCBI Taxonomy" id="1314802"/>
    <lineage>
        <taxon>Eukaryota</taxon>
        <taxon>Fungi</taxon>
        <taxon>Dikarya</taxon>
        <taxon>Ascomycota</taxon>
        <taxon>Pezizomycotina</taxon>
        <taxon>Dothideomycetes</taxon>
        <taxon>Pleosporomycetidae</taxon>
        <taxon>Pleosporales</taxon>
        <taxon>Melanommataceae</taxon>
        <taxon>Melanomma</taxon>
    </lineage>
</organism>
<accession>A0A6A6WVP0</accession>
<dbReference type="PANTHER" id="PTHR40618:SF1">
    <property type="entry name" value="B-ZIP TRANSCRIPTION FACTOR (EUROFUNG)"/>
    <property type="match status" value="1"/>
</dbReference>
<gene>
    <name evidence="2" type="ORF">K505DRAFT_421417</name>
</gene>
<feature type="region of interest" description="Disordered" evidence="1">
    <location>
        <begin position="1"/>
        <end position="42"/>
    </location>
</feature>
<name>A0A6A6WVP0_9PLEO</name>
<dbReference type="Gene3D" id="1.20.5.170">
    <property type="match status" value="1"/>
</dbReference>
<evidence type="ECO:0000313" key="3">
    <source>
        <dbReference type="Proteomes" id="UP000799757"/>
    </source>
</evidence>
<dbReference type="EMBL" id="MU002258">
    <property type="protein sequence ID" value="KAF2787995.1"/>
    <property type="molecule type" value="Genomic_DNA"/>
</dbReference>
<dbReference type="CDD" id="cd14688">
    <property type="entry name" value="bZIP_YAP"/>
    <property type="match status" value="1"/>
</dbReference>
<dbReference type="OrthoDB" id="3797631at2759"/>
<dbReference type="AlphaFoldDB" id="A0A6A6WVP0"/>
<protein>
    <recommendedName>
        <fullName evidence="4">BZIP domain-containing protein</fullName>
    </recommendedName>
</protein>
<reference evidence="2" key="1">
    <citation type="journal article" date="2020" name="Stud. Mycol.">
        <title>101 Dothideomycetes genomes: a test case for predicting lifestyles and emergence of pathogens.</title>
        <authorList>
            <person name="Haridas S."/>
            <person name="Albert R."/>
            <person name="Binder M."/>
            <person name="Bloem J."/>
            <person name="Labutti K."/>
            <person name="Salamov A."/>
            <person name="Andreopoulos B."/>
            <person name="Baker S."/>
            <person name="Barry K."/>
            <person name="Bills G."/>
            <person name="Bluhm B."/>
            <person name="Cannon C."/>
            <person name="Castanera R."/>
            <person name="Culley D."/>
            <person name="Daum C."/>
            <person name="Ezra D."/>
            <person name="Gonzalez J."/>
            <person name="Henrissat B."/>
            <person name="Kuo A."/>
            <person name="Liang C."/>
            <person name="Lipzen A."/>
            <person name="Lutzoni F."/>
            <person name="Magnuson J."/>
            <person name="Mondo S."/>
            <person name="Nolan M."/>
            <person name="Ohm R."/>
            <person name="Pangilinan J."/>
            <person name="Park H.-J."/>
            <person name="Ramirez L."/>
            <person name="Alfaro M."/>
            <person name="Sun H."/>
            <person name="Tritt A."/>
            <person name="Yoshinaga Y."/>
            <person name="Zwiers L.-H."/>
            <person name="Turgeon B."/>
            <person name="Goodwin S."/>
            <person name="Spatafora J."/>
            <person name="Crous P."/>
            <person name="Grigoriev I."/>
        </authorList>
    </citation>
    <scope>NUCLEOTIDE SEQUENCE</scope>
    <source>
        <strain evidence="2">CBS 109.77</strain>
    </source>
</reference>
<sequence length="471" mass="52407">MDPKPRRRGRPRKPFDGDVSAEKRRERVRRAQNAFHSRKEADAISTGQRIKALGDIIERMSQEHNSLTDTLLESRAIRLDPSVVPRLQQSLQSFRDMARIAIKHEATGDDSASENPEVQGHILDNHGRANLQAIEFPFTQEGADLSSGIQATTRADDSALFILQKISQAKSSPLHHPTFFGDHWMTYGPWSVLPRVAPPNAASWSMARQACPFGLEVLRSVLNVAYYSLVDQYGNARALNNVARSFFRFAFLDFTPEELSFIIRWYLGPGNDELPCLGFATTVYDASYEVEGKPTIQSLPLARSYNKGGYYAPYPTYEEDYISLFDLDNFLRGLGVFEINSQTFSMLTTLPNPILQPSTSNVSNVSASSIFNSSATPQRPQNLFNFDHLFHQSASTISNFPSSASISPQISPEPPNVAPRKVFVISIAKFIQELSSITLCLCHGPAIIRRLVQPAVLASVIDIVVIDTSKV</sequence>
<feature type="compositionally biased region" description="Basic and acidic residues" evidence="1">
    <location>
        <begin position="13"/>
        <end position="25"/>
    </location>
</feature>
<dbReference type="Proteomes" id="UP000799757">
    <property type="component" value="Unassembled WGS sequence"/>
</dbReference>